<feature type="compositionally biased region" description="Polar residues" evidence="1">
    <location>
        <begin position="1425"/>
        <end position="1441"/>
    </location>
</feature>
<feature type="region of interest" description="Disordered" evidence="1">
    <location>
        <begin position="774"/>
        <end position="893"/>
    </location>
</feature>
<evidence type="ECO:0000256" key="1">
    <source>
        <dbReference type="SAM" id="MobiDB-lite"/>
    </source>
</evidence>
<feature type="compositionally biased region" description="Basic and acidic residues" evidence="1">
    <location>
        <begin position="616"/>
        <end position="630"/>
    </location>
</feature>
<feature type="compositionally biased region" description="Basic and acidic residues" evidence="1">
    <location>
        <begin position="598"/>
        <end position="608"/>
    </location>
</feature>
<feature type="compositionally biased region" description="Gly residues" evidence="1">
    <location>
        <begin position="812"/>
        <end position="825"/>
    </location>
</feature>
<feature type="region of interest" description="Disordered" evidence="1">
    <location>
        <begin position="538"/>
        <end position="653"/>
    </location>
</feature>
<dbReference type="Pfam" id="PF01764">
    <property type="entry name" value="Lipase_3"/>
    <property type="match status" value="1"/>
</dbReference>
<feature type="compositionally biased region" description="Basic and acidic residues" evidence="1">
    <location>
        <begin position="1498"/>
        <end position="1507"/>
    </location>
</feature>
<dbReference type="PANTHER" id="PTHR23195">
    <property type="entry name" value="YEATS DOMAIN"/>
    <property type="match status" value="1"/>
</dbReference>
<feature type="compositionally biased region" description="Basic residues" evidence="1">
    <location>
        <begin position="798"/>
        <end position="811"/>
    </location>
</feature>
<gene>
    <name evidence="5" type="ORF">M0812_13626</name>
</gene>
<feature type="region of interest" description="Disordered" evidence="1">
    <location>
        <begin position="733"/>
        <end position="753"/>
    </location>
</feature>
<dbReference type="Pfam" id="PF01926">
    <property type="entry name" value="MMR_HSR1"/>
    <property type="match status" value="1"/>
</dbReference>
<dbReference type="InterPro" id="IPR002921">
    <property type="entry name" value="Fungal_lipase-type"/>
</dbReference>
<feature type="compositionally biased region" description="Basic and acidic residues" evidence="1">
    <location>
        <begin position="733"/>
        <end position="743"/>
    </location>
</feature>
<keyword evidence="2" id="KW-0472">Membrane</keyword>
<proteinExistence type="predicted"/>
<feature type="compositionally biased region" description="Acidic residues" evidence="1">
    <location>
        <begin position="542"/>
        <end position="558"/>
    </location>
</feature>
<feature type="compositionally biased region" description="Acidic residues" evidence="1">
    <location>
        <begin position="1448"/>
        <end position="1473"/>
    </location>
</feature>
<keyword evidence="2" id="KW-0812">Transmembrane</keyword>
<feature type="compositionally biased region" description="Acidic residues" evidence="1">
    <location>
        <begin position="1488"/>
        <end position="1497"/>
    </location>
</feature>
<feature type="compositionally biased region" description="Basic residues" evidence="1">
    <location>
        <begin position="582"/>
        <end position="597"/>
    </location>
</feature>
<feature type="compositionally biased region" description="Basic and acidic residues" evidence="1">
    <location>
        <begin position="878"/>
        <end position="892"/>
    </location>
</feature>
<comment type="caution">
    <text evidence="5">The sequence shown here is derived from an EMBL/GenBank/DDBJ whole genome shotgun (WGS) entry which is preliminary data.</text>
</comment>
<sequence length="1507" mass="173243">MINNMSVCNSCSQPAVIYCEQCKTSFCQKHTIYHNELHKDHPFIQVSNISFAKKKKNPRIKKLLKKEMVHSKKEIYFSLLCSQAVYLPRDEITEFFQSCQEKHSFIQVEKTCKGFVEFLLASTESELFISFHIQDPMAVLSDFHSARDNEFMNSKEHEKLFSSEIQKSSEFLSSIHPGLYSIVSSFPIADFLELSEKKKIIFCGHSLNGSLAHLSAISAILLIQNLLEDYESKSVLSIGFGSPFFCTRSVWDYLEENSIPNQILTIVNDRDCYMNLMNYCMDYFYISMANNLPEEDEIILENLSDNLQSYFQSNGNFNLNNVDLQKEVDKPIKHLDKLSEKLEKKEMDSFGRFLFFDFLSKTFSSDIIHDFDPNKIKKRMNVFEINGPNIKQHSIMNYGKAVVQMFKLRKIFKRHKWGTKKKQKNENSQPILDFKDNNVIRPNINYVTLCRGLRHVKKSAKKYSYKNLQIILTGEHLSFIRALRSEKWKPKDKNSPIKIQGFHFIKETKVRRSDTNHQNSICFEFEPIEILHKNQQMNQDNNNDEDNNDFEDDDENNFENEKYEINKNTKNNINSKYERKDKKVKRKRKGNGKNNRNRKNENEKDMGRGRKREKERKKEKGMKKLKERGKGNKKGKKNTNENENENENQGKIMNTKKDQEKLKKNLHFSELVDQGFITISIRTYFDEELQIPQKKIKTDKTSNLAGDILRNSTITLDLFYDSFKSALFEMLSDDKGEGGEKNIDSSTTETYTTTENEFINKKIKNNKLSFSYEKEEFDSKTDESKNKKNESKKEKGMGRKTKRKGKGKGKGKGNNGKGKTGGESGESGESGDELEKEREKGKENGNQMTGKVKGKNGKGKTGGESGESGESGDELEKEGETGKEQKSNDGQKKEKKYKTVIFRTLYDLEKIIFPKEHSILKRHVKKYQDSTIDIIPKCFKKVKKRLKRIYEFLDGDIMLQYKLGFMKQVLCNGIAFAGGIIGGIGGILQKPVKTIYEMGKNVYKDVGGGFLGVVSSILVGVFSIPGAFGGGIPSGLVLGSREVGKNTKMYLKKKVTKSEKANVYKVRLQFILQSLFDIETETPVNFMSVLEMEDQIVENIISKIQNKDQVEDFFKQKPIFEKLAKESQKLLLRFIRCVLRVNQLRRLQINKVYIGVLGMQNAGKSTLIYEGFGFDANRGITDSGRTTTITSYPIGNGIFLLDYPGFYDPDQQARKLAKLLNFIPKIFIFVGRAGVVDKNSIKCVKPLLKRTRSIYVCLNKIDLQPDLIYEKGTKKYILKNERKVLAQRLGTNVHFTTFTNKAQYKYSADISGPHDVRNWAISQTIKTLRIEDTKEKRLIRNLFNKNILNKNIEFKNTNSINIHQKLQNYGKSISPPKKIGSVSNFPIGEINRPLLDSDGNDSIDSENLEVSSSDTSDEKELIIRPQNQQSEDSQNTIYSENISNFNSMDDDDDTDDEVDTSDDEDDDNFDEIVDVVSETRTQSKVGEDEMSDVNLDSDEQKDKNFIY</sequence>
<dbReference type="InterPro" id="IPR006073">
    <property type="entry name" value="GTP-bd"/>
</dbReference>
<organism evidence="5 6">
    <name type="scientific">Anaeramoeba flamelloides</name>
    <dbReference type="NCBI Taxonomy" id="1746091"/>
    <lineage>
        <taxon>Eukaryota</taxon>
        <taxon>Metamonada</taxon>
        <taxon>Anaeramoebidae</taxon>
        <taxon>Anaeramoeba</taxon>
    </lineage>
</organism>
<feature type="compositionally biased region" description="Basic and acidic residues" evidence="1">
    <location>
        <begin position="833"/>
        <end position="843"/>
    </location>
</feature>
<dbReference type="GO" id="GO:0005525">
    <property type="term" value="F:GTP binding"/>
    <property type="evidence" value="ECO:0007669"/>
    <property type="project" value="InterPro"/>
</dbReference>
<dbReference type="SUPFAM" id="SSF52540">
    <property type="entry name" value="P-loop containing nucleoside triphosphate hydrolases"/>
    <property type="match status" value="1"/>
</dbReference>
<feature type="transmembrane region" description="Helical" evidence="2">
    <location>
        <begin position="965"/>
        <end position="988"/>
    </location>
</feature>
<feature type="region of interest" description="Disordered" evidence="1">
    <location>
        <begin position="1393"/>
        <end position="1507"/>
    </location>
</feature>
<dbReference type="SUPFAM" id="SSF53474">
    <property type="entry name" value="alpha/beta-Hydrolases"/>
    <property type="match status" value="1"/>
</dbReference>
<evidence type="ECO:0000259" key="4">
    <source>
        <dbReference type="Pfam" id="PF01926"/>
    </source>
</evidence>
<name>A0AAV7ZIT3_9EUKA</name>
<dbReference type="InterPro" id="IPR005033">
    <property type="entry name" value="YEATS"/>
</dbReference>
<keyword evidence="2" id="KW-1133">Transmembrane helix</keyword>
<dbReference type="InterPro" id="IPR029058">
    <property type="entry name" value="AB_hydrolase_fold"/>
</dbReference>
<dbReference type="Gene3D" id="3.40.50.1820">
    <property type="entry name" value="alpha/beta hydrolase"/>
    <property type="match status" value="1"/>
</dbReference>
<accession>A0AAV7ZIT3</accession>
<feature type="compositionally biased region" description="Basic and acidic residues" evidence="1">
    <location>
        <begin position="774"/>
        <end position="797"/>
    </location>
</feature>
<feature type="domain" description="Fungal lipase-type" evidence="3">
    <location>
        <begin position="189"/>
        <end position="272"/>
    </location>
</feature>
<evidence type="ECO:0000313" key="5">
    <source>
        <dbReference type="EMBL" id="KAJ3441613.1"/>
    </source>
</evidence>
<evidence type="ECO:0000256" key="2">
    <source>
        <dbReference type="SAM" id="Phobius"/>
    </source>
</evidence>
<dbReference type="Proteomes" id="UP001146793">
    <property type="component" value="Unassembled WGS sequence"/>
</dbReference>
<dbReference type="GO" id="GO:0006355">
    <property type="term" value="P:regulation of DNA-templated transcription"/>
    <property type="evidence" value="ECO:0007669"/>
    <property type="project" value="InterPro"/>
</dbReference>
<evidence type="ECO:0000313" key="6">
    <source>
        <dbReference type="Proteomes" id="UP001146793"/>
    </source>
</evidence>
<dbReference type="InterPro" id="IPR027417">
    <property type="entry name" value="P-loop_NTPase"/>
</dbReference>
<evidence type="ECO:0000259" key="3">
    <source>
        <dbReference type="Pfam" id="PF01764"/>
    </source>
</evidence>
<dbReference type="EMBL" id="JANTQA010000029">
    <property type="protein sequence ID" value="KAJ3441613.1"/>
    <property type="molecule type" value="Genomic_DNA"/>
</dbReference>
<dbReference type="CDD" id="cd19757">
    <property type="entry name" value="Bbox1"/>
    <property type="match status" value="1"/>
</dbReference>
<dbReference type="GO" id="GO:0006629">
    <property type="term" value="P:lipid metabolic process"/>
    <property type="evidence" value="ECO:0007669"/>
    <property type="project" value="InterPro"/>
</dbReference>
<feature type="transmembrane region" description="Helical" evidence="2">
    <location>
        <begin position="1009"/>
        <end position="1028"/>
    </location>
</feature>
<protein>
    <submittedName>
        <fullName evidence="5">Retinitis pigmentosa 1-like 1 protein</fullName>
    </submittedName>
</protein>
<dbReference type="Gene3D" id="3.40.50.300">
    <property type="entry name" value="P-loop containing nucleotide triphosphate hydrolases"/>
    <property type="match status" value="1"/>
</dbReference>
<reference evidence="5" key="1">
    <citation type="submission" date="2022-08" db="EMBL/GenBank/DDBJ databases">
        <title>Novel sulphate-reducing endosymbionts in the free-living metamonad Anaeramoeba.</title>
        <authorList>
            <person name="Jerlstrom-Hultqvist J."/>
            <person name="Cepicka I."/>
            <person name="Gallot-Lavallee L."/>
            <person name="Salas-Leiva D."/>
            <person name="Curtis B.A."/>
            <person name="Zahonova K."/>
            <person name="Pipaliya S."/>
            <person name="Dacks J."/>
            <person name="Roger A.J."/>
        </authorList>
    </citation>
    <scope>NUCLEOTIDE SEQUENCE</scope>
    <source>
        <strain evidence="5">Busselton2</strain>
    </source>
</reference>
<feature type="domain" description="G" evidence="4">
    <location>
        <begin position="1154"/>
        <end position="1232"/>
    </location>
</feature>
<feature type="compositionally biased region" description="Acidic residues" evidence="1">
    <location>
        <begin position="1398"/>
        <end position="1407"/>
    </location>
</feature>